<comment type="caution">
    <text evidence="2">The sequence shown here is derived from an EMBL/GenBank/DDBJ whole genome shotgun (WGS) entry which is preliminary data.</text>
</comment>
<dbReference type="Proteomes" id="UP000479710">
    <property type="component" value="Unassembled WGS sequence"/>
</dbReference>
<keyword evidence="3" id="KW-1185">Reference proteome</keyword>
<sequence length="94" mass="10304">MSRHGTGSWDSVAMEVQTRSPLAARPGLTPTSYRLWFRQLHRRFSVGGDGAAAGEEDETAEGPDASTVDGWMDKLRRLCVAELRREVSDAISPS</sequence>
<proteinExistence type="predicted"/>
<evidence type="ECO:0000256" key="1">
    <source>
        <dbReference type="SAM" id="MobiDB-lite"/>
    </source>
</evidence>
<reference evidence="2 3" key="1">
    <citation type="submission" date="2019-11" db="EMBL/GenBank/DDBJ databases">
        <title>Whole genome sequence of Oryza granulata.</title>
        <authorList>
            <person name="Li W."/>
        </authorList>
    </citation>
    <scope>NUCLEOTIDE SEQUENCE [LARGE SCALE GENOMIC DNA]</scope>
    <source>
        <strain evidence="3">cv. Menghai</strain>
        <tissue evidence="2">Leaf</tissue>
    </source>
</reference>
<accession>A0A6G1F2R1</accession>
<dbReference type="OrthoDB" id="1742084at2759"/>
<dbReference type="PANTHER" id="PTHR37888:SF15">
    <property type="entry name" value="DNA-BINDING BROMODOMAIN-CONTAINING PROTEIN"/>
    <property type="match status" value="1"/>
</dbReference>
<organism evidence="2 3">
    <name type="scientific">Oryza meyeriana var. granulata</name>
    <dbReference type="NCBI Taxonomy" id="110450"/>
    <lineage>
        <taxon>Eukaryota</taxon>
        <taxon>Viridiplantae</taxon>
        <taxon>Streptophyta</taxon>
        <taxon>Embryophyta</taxon>
        <taxon>Tracheophyta</taxon>
        <taxon>Spermatophyta</taxon>
        <taxon>Magnoliopsida</taxon>
        <taxon>Liliopsida</taxon>
        <taxon>Poales</taxon>
        <taxon>Poaceae</taxon>
        <taxon>BOP clade</taxon>
        <taxon>Oryzoideae</taxon>
        <taxon>Oryzeae</taxon>
        <taxon>Oryzinae</taxon>
        <taxon>Oryza</taxon>
        <taxon>Oryza meyeriana</taxon>
    </lineage>
</organism>
<protein>
    <submittedName>
        <fullName evidence="2">Uncharacterized protein</fullName>
    </submittedName>
</protein>
<feature type="non-terminal residue" evidence="2">
    <location>
        <position position="94"/>
    </location>
</feature>
<evidence type="ECO:0000313" key="3">
    <source>
        <dbReference type="Proteomes" id="UP000479710"/>
    </source>
</evidence>
<dbReference type="EMBL" id="SPHZ02000001">
    <property type="protein sequence ID" value="KAF0931164.1"/>
    <property type="molecule type" value="Genomic_DNA"/>
</dbReference>
<evidence type="ECO:0000313" key="2">
    <source>
        <dbReference type="EMBL" id="KAF0931164.1"/>
    </source>
</evidence>
<dbReference type="PANTHER" id="PTHR37888">
    <property type="entry name" value="DNA-BINDING BROMODOMAIN-CONTAINING PROTEIN"/>
    <property type="match status" value="1"/>
</dbReference>
<name>A0A6G1F2R1_9ORYZ</name>
<feature type="region of interest" description="Disordered" evidence="1">
    <location>
        <begin position="47"/>
        <end position="68"/>
    </location>
</feature>
<dbReference type="AlphaFoldDB" id="A0A6G1F2R1"/>
<gene>
    <name evidence="2" type="ORF">E2562_002521</name>
</gene>